<evidence type="ECO:0000256" key="3">
    <source>
        <dbReference type="SAM" id="Coils"/>
    </source>
</evidence>
<dbReference type="GO" id="GO:0000150">
    <property type="term" value="F:DNA strand exchange activity"/>
    <property type="evidence" value="ECO:0007669"/>
    <property type="project" value="InterPro"/>
</dbReference>
<dbReference type="Gene3D" id="3.90.1750.20">
    <property type="entry name" value="Putative Large Serine Recombinase, Chain B, Domain 2"/>
    <property type="match status" value="1"/>
</dbReference>
<feature type="domain" description="Recombinase" evidence="4">
    <location>
        <begin position="153"/>
        <end position="278"/>
    </location>
</feature>
<keyword evidence="2" id="KW-0233">DNA recombination</keyword>
<dbReference type="Gene3D" id="3.40.50.1390">
    <property type="entry name" value="Resolvase, N-terminal catalytic domain"/>
    <property type="match status" value="1"/>
</dbReference>
<reference evidence="5 6" key="2">
    <citation type="submission" date="2019-09" db="EMBL/GenBank/DDBJ databases">
        <title>Strain-level analysis of Eubacterium rectale using genomes from metagenomes.</title>
        <authorList>
            <person name="Karcher N."/>
            <person name="Segata N."/>
        </authorList>
    </citation>
    <scope>NUCLEOTIDE SEQUENCE [LARGE SCALE GENOMIC DNA]</scope>
    <source>
        <strain evidence="5 6">T3WBe13</strain>
    </source>
</reference>
<evidence type="ECO:0000256" key="2">
    <source>
        <dbReference type="ARBA" id="ARBA00023172"/>
    </source>
</evidence>
<dbReference type="EMBL" id="VSTF01000002">
    <property type="protein sequence ID" value="TYL61097.1"/>
    <property type="molecule type" value="Genomic_DNA"/>
</dbReference>
<accession>A0A5S4VP37</accession>
<evidence type="ECO:0000313" key="5">
    <source>
        <dbReference type="EMBL" id="TYL61097.1"/>
    </source>
</evidence>
<evidence type="ECO:0000313" key="6">
    <source>
        <dbReference type="Proteomes" id="UP000324327"/>
    </source>
</evidence>
<evidence type="ECO:0000256" key="1">
    <source>
        <dbReference type="ARBA" id="ARBA00023125"/>
    </source>
</evidence>
<dbReference type="SMART" id="SM00857">
    <property type="entry name" value="Resolvase"/>
    <property type="match status" value="1"/>
</dbReference>
<reference evidence="5 6" key="1">
    <citation type="submission" date="2019-08" db="EMBL/GenBank/DDBJ databases">
        <authorList>
            <person name="Duncan S."/>
            <person name="Walker A."/>
        </authorList>
    </citation>
    <scope>NUCLEOTIDE SEQUENCE [LARGE SCALE GENOMIC DNA]</scope>
    <source>
        <strain evidence="5 6">T3WBe13</strain>
    </source>
</reference>
<dbReference type="InterPro" id="IPR011109">
    <property type="entry name" value="DNA_bind_recombinase_dom"/>
</dbReference>
<dbReference type="Pfam" id="PF07508">
    <property type="entry name" value="Recombinase"/>
    <property type="match status" value="1"/>
</dbReference>
<keyword evidence="3" id="KW-0175">Coiled coil</keyword>
<evidence type="ECO:0000259" key="4">
    <source>
        <dbReference type="PROSITE" id="PS51737"/>
    </source>
</evidence>
<dbReference type="Proteomes" id="UP000324327">
    <property type="component" value="Unassembled WGS sequence"/>
</dbReference>
<dbReference type="InterPro" id="IPR050639">
    <property type="entry name" value="SSR_resolvase"/>
</dbReference>
<dbReference type="PROSITE" id="PS51737">
    <property type="entry name" value="RECOMBINASE_DNA_BIND"/>
    <property type="match status" value="1"/>
</dbReference>
<dbReference type="AlphaFoldDB" id="A0A5S4VP37"/>
<dbReference type="PANTHER" id="PTHR30461:SF2">
    <property type="entry name" value="SERINE RECOMBINASE PINE-RELATED"/>
    <property type="match status" value="1"/>
</dbReference>
<dbReference type="InterPro" id="IPR036162">
    <property type="entry name" value="Resolvase-like_N_sf"/>
</dbReference>
<dbReference type="Pfam" id="PF00239">
    <property type="entry name" value="Resolvase"/>
    <property type="match status" value="1"/>
</dbReference>
<dbReference type="InterPro" id="IPR038109">
    <property type="entry name" value="DNA_bind_recomb_sf"/>
</dbReference>
<sequence length="510" mass="59522">MKCVSYTRTMPWKNHKGELTIADQNQRIAEYLAEHKEMDLQKKYSDRKGVENASAAFDKMIDDGAERKFDCIIVASMYYCGPGFPAARQSIKETLYETGVDLIVLEEGLDTRTASRKEVEDYFEEKRCEMHAEIMFAWRKKQGAGFRLTNSVPYGYIRRNGESNMVKDEEVAPYLSEAFSRYASGQKMRDIAKWLNEQNVEPPMRHKKRIQGKPYEGESDLWTSDNLRGLFRNPTYTGATANGSRQIIAENCHEPYMTKEQFYALPCNMQQSENKISTRKKYKKPNPLAKRIICTCGCPLYWHKDKKTGEELFYCSYCRAHKENGKELKAPAASVYKKVIDAMEREHREEEKMYSAIQQGAGRKAIEAVRADSSMQMKTILAELNMEQFRRVPLYESYMADEITEEQYRAEVLDYEEAHRKLNEQLTAIMENTMVWERALSLRNPWIQQMEQYKTPEALDRNFVKKYIEQVVVTFLGDKQAEISLTMKTQEWKQMLERIELEGTDNGTKK</sequence>
<dbReference type="GO" id="GO:0003677">
    <property type="term" value="F:DNA binding"/>
    <property type="evidence" value="ECO:0007669"/>
    <property type="project" value="UniProtKB-KW"/>
</dbReference>
<keyword evidence="1" id="KW-0238">DNA-binding</keyword>
<dbReference type="PANTHER" id="PTHR30461">
    <property type="entry name" value="DNA-INVERTASE FROM LAMBDOID PROPHAGE"/>
    <property type="match status" value="1"/>
</dbReference>
<comment type="caution">
    <text evidence="5">The sequence shown here is derived from an EMBL/GenBank/DDBJ whole genome shotgun (WGS) entry which is preliminary data.</text>
</comment>
<dbReference type="RefSeq" id="WP_148871810.1">
    <property type="nucleotide sequence ID" value="NZ_VSTF01000002.1"/>
</dbReference>
<organism evidence="5 6">
    <name type="scientific">Agathobacter rectalis</name>
    <dbReference type="NCBI Taxonomy" id="39491"/>
    <lineage>
        <taxon>Bacteria</taxon>
        <taxon>Bacillati</taxon>
        <taxon>Bacillota</taxon>
        <taxon>Clostridia</taxon>
        <taxon>Lachnospirales</taxon>
        <taxon>Lachnospiraceae</taxon>
        <taxon>Agathobacter</taxon>
    </lineage>
</organism>
<feature type="coiled-coil region" evidence="3">
    <location>
        <begin position="405"/>
        <end position="432"/>
    </location>
</feature>
<protein>
    <recommendedName>
        <fullName evidence="4">Recombinase domain-containing protein</fullName>
    </recommendedName>
</protein>
<name>A0A5S4VP37_9FIRM</name>
<gene>
    <name evidence="5" type="ORF">FYL31_02080</name>
</gene>
<dbReference type="InterPro" id="IPR006119">
    <property type="entry name" value="Resolv_N"/>
</dbReference>
<proteinExistence type="predicted"/>